<reference evidence="2" key="1">
    <citation type="submission" date="2021-01" db="EMBL/GenBank/DDBJ databases">
        <authorList>
            <person name="Corre E."/>
            <person name="Pelletier E."/>
            <person name="Niang G."/>
            <person name="Scheremetjew M."/>
            <person name="Finn R."/>
            <person name="Kale V."/>
            <person name="Holt S."/>
            <person name="Cochrane G."/>
            <person name="Meng A."/>
            <person name="Brown T."/>
            <person name="Cohen L."/>
        </authorList>
    </citation>
    <scope>NUCLEOTIDE SEQUENCE</scope>
    <source>
        <strain evidence="2">CCMP125</strain>
    </source>
</reference>
<dbReference type="AlphaFoldDB" id="A0A6U2YJN2"/>
<protein>
    <recommendedName>
        <fullName evidence="4">STI1 domain-containing protein</fullName>
    </recommendedName>
</protein>
<feature type="signal peptide" evidence="1">
    <location>
        <begin position="1"/>
        <end position="20"/>
    </location>
</feature>
<feature type="chain" id="PRO_5036393849" description="STI1 domain-containing protein" evidence="1">
    <location>
        <begin position="21"/>
        <end position="195"/>
    </location>
</feature>
<dbReference type="EMBL" id="HBHT01007867">
    <property type="protein sequence ID" value="CAD9950902.1"/>
    <property type="molecule type" value="Transcribed_RNA"/>
</dbReference>
<sequence>MFRKLLILALSATSLSVCFAQDHLRDIQAGMEGLKNAGQDPEMLAQLMRDMQDPEMMAQAKAMMDDPKFKAEMKKLQNSKEFKNSVKATQEMLSDPGKQAEMEAKMEHMLKVGNDKIKKTAAGTLDSTMEAMLNNKDVMNDMAEMVKDPNFKKQFDEMMKDPSFRAYMESMQDMMKDPSKKAKFEQAAAGLKAAL</sequence>
<evidence type="ECO:0008006" key="4">
    <source>
        <dbReference type="Google" id="ProtNLM"/>
    </source>
</evidence>
<evidence type="ECO:0000256" key="1">
    <source>
        <dbReference type="SAM" id="SignalP"/>
    </source>
</evidence>
<proteinExistence type="predicted"/>
<evidence type="ECO:0000313" key="3">
    <source>
        <dbReference type="EMBL" id="CAD9950902.1"/>
    </source>
</evidence>
<gene>
    <name evidence="2" type="ORF">APAL1065_LOCUS5251</name>
    <name evidence="3" type="ORF">APAL1065_LOCUS5253</name>
</gene>
<accession>A0A6U2YJN2</accession>
<evidence type="ECO:0000313" key="2">
    <source>
        <dbReference type="EMBL" id="CAD9950900.1"/>
    </source>
</evidence>
<dbReference type="EMBL" id="HBHT01007865">
    <property type="protein sequence ID" value="CAD9950900.1"/>
    <property type="molecule type" value="Transcribed_RNA"/>
</dbReference>
<organism evidence="2">
    <name type="scientific">Entomoneis paludosa</name>
    <dbReference type="NCBI Taxonomy" id="265537"/>
    <lineage>
        <taxon>Eukaryota</taxon>
        <taxon>Sar</taxon>
        <taxon>Stramenopiles</taxon>
        <taxon>Ochrophyta</taxon>
        <taxon>Bacillariophyta</taxon>
        <taxon>Bacillariophyceae</taxon>
        <taxon>Bacillariophycidae</taxon>
        <taxon>Entomoneidaceae</taxon>
        <taxon>Entomoneis</taxon>
    </lineage>
</organism>
<keyword evidence="1" id="KW-0732">Signal</keyword>
<name>A0A6U2YJN2_9STRA</name>